<accession>A0A4Y2UB35</accession>
<reference evidence="1 2" key="1">
    <citation type="journal article" date="2019" name="Sci. Rep.">
        <title>Orb-weaving spider Araneus ventricosus genome elucidates the spidroin gene catalogue.</title>
        <authorList>
            <person name="Kono N."/>
            <person name="Nakamura H."/>
            <person name="Ohtoshi R."/>
            <person name="Moran D.A.P."/>
            <person name="Shinohara A."/>
            <person name="Yoshida Y."/>
            <person name="Fujiwara M."/>
            <person name="Mori M."/>
            <person name="Tomita M."/>
            <person name="Arakawa K."/>
        </authorList>
    </citation>
    <scope>NUCLEOTIDE SEQUENCE [LARGE SCALE GENOMIC DNA]</scope>
</reference>
<sequence length="207" mass="23870">MMPYNFVIHFCPLSCTVLEIITLTSPFSTRWSCKWFHPVAPRHHSYEDSCNHPVIKRVVRDFSGHPVCDQSFFPLMWRSFSNQTDDSDSDDEDAILADLKEKWKTLEGNGRITEDATLSDILEVDAELLTASYPTDEKILKSLMDNNKGPENDSYSENEDMIQPKPHSTEMLQSFETIKRGFQVEENVPDSIFSSLIKCENFYENLT</sequence>
<name>A0A4Y2UB35_ARAVE</name>
<dbReference type="Proteomes" id="UP000499080">
    <property type="component" value="Unassembled WGS sequence"/>
</dbReference>
<dbReference type="EMBL" id="BGPR01035166">
    <property type="protein sequence ID" value="GBO09852.1"/>
    <property type="molecule type" value="Genomic_DNA"/>
</dbReference>
<keyword evidence="2" id="KW-1185">Reference proteome</keyword>
<dbReference type="AlphaFoldDB" id="A0A4Y2UB35"/>
<comment type="caution">
    <text evidence="1">The sequence shown here is derived from an EMBL/GenBank/DDBJ whole genome shotgun (WGS) entry which is preliminary data.</text>
</comment>
<protein>
    <submittedName>
        <fullName evidence="1">Uncharacterized protein</fullName>
    </submittedName>
</protein>
<evidence type="ECO:0000313" key="1">
    <source>
        <dbReference type="EMBL" id="GBO09852.1"/>
    </source>
</evidence>
<proteinExistence type="predicted"/>
<evidence type="ECO:0000313" key="2">
    <source>
        <dbReference type="Proteomes" id="UP000499080"/>
    </source>
</evidence>
<gene>
    <name evidence="1" type="ORF">AVEN_184050_1</name>
</gene>
<organism evidence="1 2">
    <name type="scientific">Araneus ventricosus</name>
    <name type="common">Orbweaver spider</name>
    <name type="synonym">Epeira ventricosa</name>
    <dbReference type="NCBI Taxonomy" id="182803"/>
    <lineage>
        <taxon>Eukaryota</taxon>
        <taxon>Metazoa</taxon>
        <taxon>Ecdysozoa</taxon>
        <taxon>Arthropoda</taxon>
        <taxon>Chelicerata</taxon>
        <taxon>Arachnida</taxon>
        <taxon>Araneae</taxon>
        <taxon>Araneomorphae</taxon>
        <taxon>Entelegynae</taxon>
        <taxon>Araneoidea</taxon>
        <taxon>Araneidae</taxon>
        <taxon>Araneus</taxon>
    </lineage>
</organism>